<reference evidence="2" key="1">
    <citation type="journal article" date="2022" name="Mol. Ecol. Resour.">
        <title>The genomes of chicory, endive, great burdock and yacon provide insights into Asteraceae palaeo-polyploidization history and plant inulin production.</title>
        <authorList>
            <person name="Fan W."/>
            <person name="Wang S."/>
            <person name="Wang H."/>
            <person name="Wang A."/>
            <person name="Jiang F."/>
            <person name="Liu H."/>
            <person name="Zhao H."/>
            <person name="Xu D."/>
            <person name="Zhang Y."/>
        </authorList>
    </citation>
    <scope>NUCLEOTIDE SEQUENCE [LARGE SCALE GENOMIC DNA]</scope>
    <source>
        <strain evidence="2">cv. Niubang</strain>
    </source>
</reference>
<organism evidence="1 2">
    <name type="scientific">Arctium lappa</name>
    <name type="common">Greater burdock</name>
    <name type="synonym">Lappa major</name>
    <dbReference type="NCBI Taxonomy" id="4217"/>
    <lineage>
        <taxon>Eukaryota</taxon>
        <taxon>Viridiplantae</taxon>
        <taxon>Streptophyta</taxon>
        <taxon>Embryophyta</taxon>
        <taxon>Tracheophyta</taxon>
        <taxon>Spermatophyta</taxon>
        <taxon>Magnoliopsida</taxon>
        <taxon>eudicotyledons</taxon>
        <taxon>Gunneridae</taxon>
        <taxon>Pentapetalae</taxon>
        <taxon>asterids</taxon>
        <taxon>campanulids</taxon>
        <taxon>Asterales</taxon>
        <taxon>Asteraceae</taxon>
        <taxon>Carduoideae</taxon>
        <taxon>Cardueae</taxon>
        <taxon>Arctiinae</taxon>
        <taxon>Arctium</taxon>
    </lineage>
</organism>
<comment type="caution">
    <text evidence="1">The sequence shown here is derived from an EMBL/GenBank/DDBJ whole genome shotgun (WGS) entry which is preliminary data.</text>
</comment>
<sequence>MWACRGRGKRLASWCWDCWRLCAWIDEERETDGSGPEITSFTTLSLGQDNGWGKQGTRVGFYKATAQR</sequence>
<protein>
    <submittedName>
        <fullName evidence="1">Uncharacterized protein</fullName>
    </submittedName>
</protein>
<proteinExistence type="predicted"/>
<dbReference type="Proteomes" id="UP001055879">
    <property type="component" value="Linkage Group LG07"/>
</dbReference>
<reference evidence="1 2" key="2">
    <citation type="journal article" date="2022" name="Mol. Ecol. Resour.">
        <title>The genomes of chicory, endive, great burdock and yacon provide insights into Asteraceae paleo-polyploidization history and plant inulin production.</title>
        <authorList>
            <person name="Fan W."/>
            <person name="Wang S."/>
            <person name="Wang H."/>
            <person name="Wang A."/>
            <person name="Jiang F."/>
            <person name="Liu H."/>
            <person name="Zhao H."/>
            <person name="Xu D."/>
            <person name="Zhang Y."/>
        </authorList>
    </citation>
    <scope>NUCLEOTIDE SEQUENCE [LARGE SCALE GENOMIC DNA]</scope>
    <source>
        <strain evidence="2">cv. Niubang</strain>
    </source>
</reference>
<name>A0ACB9B2G6_ARCLA</name>
<dbReference type="EMBL" id="CM042053">
    <property type="protein sequence ID" value="KAI3715788.1"/>
    <property type="molecule type" value="Genomic_DNA"/>
</dbReference>
<evidence type="ECO:0000313" key="2">
    <source>
        <dbReference type="Proteomes" id="UP001055879"/>
    </source>
</evidence>
<gene>
    <name evidence="1" type="ORF">L6452_22775</name>
</gene>
<accession>A0ACB9B2G6</accession>
<keyword evidence="2" id="KW-1185">Reference proteome</keyword>
<evidence type="ECO:0000313" key="1">
    <source>
        <dbReference type="EMBL" id="KAI3715788.1"/>
    </source>
</evidence>